<keyword evidence="2" id="KW-0812">Transmembrane</keyword>
<reference evidence="3 4" key="1">
    <citation type="submission" date="2019-03" db="EMBL/GenBank/DDBJ databases">
        <title>An improved genome assembly of the fluke Schistosoma japonicum.</title>
        <authorList>
            <person name="Hu W."/>
            <person name="Luo F."/>
            <person name="Yin M."/>
            <person name="Mo X."/>
            <person name="Sun C."/>
            <person name="Wu Q."/>
            <person name="Zhu B."/>
            <person name="Xiang M."/>
            <person name="Wang J."/>
            <person name="Wang Y."/>
            <person name="Zhang T."/>
            <person name="Xu B."/>
            <person name="Zheng H."/>
            <person name="Feng Z."/>
        </authorList>
    </citation>
    <scope>NUCLEOTIDE SEQUENCE [LARGE SCALE GENOMIC DNA]</scope>
    <source>
        <strain evidence="3">HuSjv2</strain>
        <tissue evidence="3">Worms</tissue>
    </source>
</reference>
<evidence type="ECO:0000256" key="2">
    <source>
        <dbReference type="SAM" id="Phobius"/>
    </source>
</evidence>
<feature type="transmembrane region" description="Helical" evidence="2">
    <location>
        <begin position="680"/>
        <end position="705"/>
    </location>
</feature>
<feature type="transmembrane region" description="Helical" evidence="2">
    <location>
        <begin position="133"/>
        <end position="159"/>
    </location>
</feature>
<organism evidence="3 4">
    <name type="scientific">Schistosoma japonicum</name>
    <name type="common">Blood fluke</name>
    <dbReference type="NCBI Taxonomy" id="6182"/>
    <lineage>
        <taxon>Eukaryota</taxon>
        <taxon>Metazoa</taxon>
        <taxon>Spiralia</taxon>
        <taxon>Lophotrochozoa</taxon>
        <taxon>Platyhelminthes</taxon>
        <taxon>Trematoda</taxon>
        <taxon>Digenea</taxon>
        <taxon>Strigeidida</taxon>
        <taxon>Schistosomatoidea</taxon>
        <taxon>Schistosomatidae</taxon>
        <taxon>Schistosoma</taxon>
    </lineage>
</organism>
<evidence type="ECO:0000256" key="1">
    <source>
        <dbReference type="SAM" id="MobiDB-lite"/>
    </source>
</evidence>
<evidence type="ECO:0000313" key="3">
    <source>
        <dbReference type="EMBL" id="TNN06398.1"/>
    </source>
</evidence>
<dbReference type="Proteomes" id="UP000311919">
    <property type="component" value="Unassembled WGS sequence"/>
</dbReference>
<accession>A0A4Z2CQF8</accession>
<keyword evidence="2" id="KW-0472">Membrane</keyword>
<comment type="caution">
    <text evidence="3">The sequence shown here is derived from an EMBL/GenBank/DDBJ whole genome shotgun (WGS) entry which is preliminary data.</text>
</comment>
<keyword evidence="2" id="KW-1133">Transmembrane helix</keyword>
<name>A0A4Z2CQF8_SCHJA</name>
<keyword evidence="4" id="KW-1185">Reference proteome</keyword>
<dbReference type="OrthoDB" id="6286031at2759"/>
<feature type="transmembrane region" description="Helical" evidence="2">
    <location>
        <begin position="594"/>
        <end position="619"/>
    </location>
</feature>
<proteinExistence type="predicted"/>
<feature type="region of interest" description="Disordered" evidence="1">
    <location>
        <begin position="259"/>
        <end position="281"/>
    </location>
</feature>
<protein>
    <submittedName>
        <fullName evidence="3">Uncharacterized protein</fullName>
    </submittedName>
</protein>
<dbReference type="EMBL" id="SKCS01000466">
    <property type="protein sequence ID" value="TNN06398.1"/>
    <property type="molecule type" value="Genomic_DNA"/>
</dbReference>
<evidence type="ECO:0000313" key="4">
    <source>
        <dbReference type="Proteomes" id="UP000311919"/>
    </source>
</evidence>
<feature type="transmembrane region" description="Helical" evidence="2">
    <location>
        <begin position="306"/>
        <end position="332"/>
    </location>
</feature>
<dbReference type="AlphaFoldDB" id="A0A4Z2CQF8"/>
<sequence>MFLTDFQLNLLYYIKLLGEILAPFEDGGILNYLFEPIIVNTSLVNNSSINIITTTTTSTTTSTTTINDTTDRNNSVILLKLTEINDSYAFFNQILHHMLFDSVQNLNVYQTVSMNQNQLNGSMFNPAIITRKFIILIIIECFCILLSIIICLSYCLFICPPKCIKQINSLRYLKELKNIDILKQRIIQTDMNCFNNNDNDAVVSCRSNQCNQIQPVASLHSTEWIMKNDANHSTNSSNISINNSLYNHQLSNQSLTKSITLSSSSSSPPPPPPPTTNHHNIQQSIDNQFTSFMMITSSQLNSQRKIYLIFQFIIYCLLCINISLCIVCFYAMEVNYQQFNVMNTTQTTFHYVLMNEVVSKLTDYLQEIINQGEFYTKQTFVTIEKSINKQLSITADRIIESLLEFYKLSSVIQTAESITQSINDTIIVSQIINSQQNVLQQDVNNYIGELYGYANLLNSTLNSICSQWNENTTEYIECKQLQLKCSLLLINVDTKLFELESSSVLVFLIRDLNIDLSLITNQFNVVQSQLDMKKTKMIQNIKSTFNLDSYQMDVLFVWQLIQQNVMNKLTSFLTIEKQYEIDKSLQVISSSITIIGYVIITFLLLLITLLLIYCILYTVDVYQRKLFTKQHLNRKDESFKSFTLKIHGEYKKNTFQLQLHRLFYLPHVINKLHIKGLTTICLVTNSFLCLLLGCLFILFTLLLLIDTELCRYVNTEHGSELLDSIIDLYLKYAWRQIFTENVTILGNQINFPIPKKIYSTLRNQCQRHSTTELTDNTTNENYSFLRLLNYTKFINFNEILYSSSVQKKIDDAKRSSINEIVNMNYLNFIPNDISSLTTFPRKLSVYLDGKDYRLTINEMIKFTTFKYQLLIYLNESFTLIQTNKKFINLINILEQINKSINRYNEISLKLNLLINLFEKLQLNQNLTKQFDQIINGLYNFKNVTSDVKNLQEPITAIINASIQSLLNEMTMILNTEFDYLFSHLLPCDKFNKVLMTLLNVFCDRTQSIVLSLSSYIIIICITLL</sequence>
<gene>
    <name evidence="3" type="ORF">EWB00_008402</name>
</gene>